<reference evidence="2 3" key="1">
    <citation type="submission" date="2024-03" db="EMBL/GenBank/DDBJ databases">
        <authorList>
            <person name="Brejova B."/>
        </authorList>
    </citation>
    <scope>NUCLEOTIDE SEQUENCE [LARGE SCALE GENOMIC DNA]</scope>
    <source>
        <strain evidence="2 3">CBS 14171</strain>
    </source>
</reference>
<proteinExistence type="predicted"/>
<keyword evidence="1" id="KW-0732">Signal</keyword>
<dbReference type="Proteomes" id="UP001497383">
    <property type="component" value="Chromosome 6"/>
</dbReference>
<dbReference type="EMBL" id="OZ022410">
    <property type="protein sequence ID" value="CAK9441442.1"/>
    <property type="molecule type" value="Genomic_DNA"/>
</dbReference>
<gene>
    <name evidence="2" type="ORF">LODBEIA_P53100</name>
</gene>
<dbReference type="GeneID" id="92210506"/>
<sequence length="97" mass="10161">MKFSLIAALTSAALAAPEPKDKRYYYWIDASFNSSAPTLASPETPPYTYANPTTLNTNITASSSGVATDTRFKAQSKNGAAVLASGSLLSLVVLSLL</sequence>
<feature type="signal peptide" evidence="1">
    <location>
        <begin position="1"/>
        <end position="15"/>
    </location>
</feature>
<evidence type="ECO:0000313" key="3">
    <source>
        <dbReference type="Proteomes" id="UP001497383"/>
    </source>
</evidence>
<keyword evidence="3" id="KW-1185">Reference proteome</keyword>
<dbReference type="RefSeq" id="XP_066832248.1">
    <property type="nucleotide sequence ID" value="XM_066975629.1"/>
</dbReference>
<organism evidence="2 3">
    <name type="scientific">Lodderomyces beijingensis</name>
    <dbReference type="NCBI Taxonomy" id="1775926"/>
    <lineage>
        <taxon>Eukaryota</taxon>
        <taxon>Fungi</taxon>
        <taxon>Dikarya</taxon>
        <taxon>Ascomycota</taxon>
        <taxon>Saccharomycotina</taxon>
        <taxon>Pichiomycetes</taxon>
        <taxon>Debaryomycetaceae</taxon>
        <taxon>Candida/Lodderomyces clade</taxon>
        <taxon>Lodderomyces</taxon>
    </lineage>
</organism>
<accession>A0ABP0ZVE4</accession>
<evidence type="ECO:0000256" key="1">
    <source>
        <dbReference type="SAM" id="SignalP"/>
    </source>
</evidence>
<name>A0ABP0ZVE4_9ASCO</name>
<evidence type="ECO:0000313" key="2">
    <source>
        <dbReference type="EMBL" id="CAK9441442.1"/>
    </source>
</evidence>
<feature type="chain" id="PRO_5047162407" evidence="1">
    <location>
        <begin position="16"/>
        <end position="97"/>
    </location>
</feature>
<protein>
    <submittedName>
        <fullName evidence="2">Uncharacterized protein</fullName>
    </submittedName>
</protein>